<comment type="caution">
    <text evidence="2">The sequence shown here is derived from an EMBL/GenBank/DDBJ whole genome shotgun (WGS) entry which is preliminary data.</text>
</comment>
<feature type="transmembrane region" description="Helical" evidence="1">
    <location>
        <begin position="71"/>
        <end position="91"/>
    </location>
</feature>
<sequence>MDKPKRDLQIADVRNMVLVVTRNERAGFIFDAMDLRCAVPLVEIELTITNRVDIAFGKGFLWRARSIVAQWMIWAYALISMVYFILLSALGDLPSFGTQSMH</sequence>
<name>W4RXK2_9XANT</name>
<dbReference type="EMBL" id="BAVB01000079">
    <property type="protein sequence ID" value="GAE49021.1"/>
    <property type="molecule type" value="Genomic_DNA"/>
</dbReference>
<dbReference type="AlphaFoldDB" id="W4RXK2"/>
<keyword evidence="1" id="KW-0812">Transmembrane</keyword>
<keyword evidence="1" id="KW-1133">Transmembrane helix</keyword>
<gene>
    <name evidence="2" type="ORF">XPU_0553</name>
</gene>
<reference evidence="2 3" key="1">
    <citation type="submission" date="2014-01" db="EMBL/GenBank/DDBJ databases">
        <title>Genome sequence and analysis of Xanthomonas arboricola pv. pruni.</title>
        <authorList>
            <person name="Fujikawa T."/>
            <person name="Nakazono-Nagaoka E."/>
        </authorList>
    </citation>
    <scope>NUCLEOTIDE SEQUENCE [LARGE SCALE GENOMIC DNA]</scope>
    <source>
        <strain evidence="3">MAFF 311562</strain>
    </source>
</reference>
<evidence type="ECO:0000256" key="1">
    <source>
        <dbReference type="SAM" id="Phobius"/>
    </source>
</evidence>
<evidence type="ECO:0000313" key="3">
    <source>
        <dbReference type="Proteomes" id="UP000019143"/>
    </source>
</evidence>
<accession>W4RXK2</accession>
<dbReference type="Proteomes" id="UP000019143">
    <property type="component" value="Unassembled WGS sequence"/>
</dbReference>
<proteinExistence type="predicted"/>
<evidence type="ECO:0000313" key="2">
    <source>
        <dbReference type="EMBL" id="GAE49021.1"/>
    </source>
</evidence>
<protein>
    <submittedName>
        <fullName evidence="2">Uncharacterized protein</fullName>
    </submittedName>
</protein>
<keyword evidence="1" id="KW-0472">Membrane</keyword>
<organism evidence="2 3">
    <name type="scientific">Xanthomonas arboricola pv. pruni str. MAFF 311562</name>
    <dbReference type="NCBI Taxonomy" id="1414836"/>
    <lineage>
        <taxon>Bacteria</taxon>
        <taxon>Pseudomonadati</taxon>
        <taxon>Pseudomonadota</taxon>
        <taxon>Gammaproteobacteria</taxon>
        <taxon>Lysobacterales</taxon>
        <taxon>Lysobacteraceae</taxon>
        <taxon>Xanthomonas</taxon>
    </lineage>
</organism>